<dbReference type="Pfam" id="PF01458">
    <property type="entry name" value="SUFBD_core"/>
    <property type="match status" value="1"/>
</dbReference>
<feature type="domain" description="SUF system FeS cluster assembly SufBD N-terminal" evidence="3">
    <location>
        <begin position="7"/>
        <end position="151"/>
    </location>
</feature>
<evidence type="ECO:0000259" key="2">
    <source>
        <dbReference type="Pfam" id="PF01458"/>
    </source>
</evidence>
<evidence type="ECO:0000313" key="4">
    <source>
        <dbReference type="EMBL" id="CCG07667.1"/>
    </source>
</evidence>
<dbReference type="InterPro" id="IPR037284">
    <property type="entry name" value="SUF_FeS_clus_asmbl_SufBD_sf"/>
</dbReference>
<name>H6SRY8_PARPM</name>
<feature type="domain" description="SUF system FeS cluster assembly SufBD core" evidence="2">
    <location>
        <begin position="163"/>
        <end position="389"/>
    </location>
</feature>
<dbReference type="InterPro" id="IPR000825">
    <property type="entry name" value="SUF_FeS_clus_asmbl_SufBD_core"/>
</dbReference>
<dbReference type="InterPro" id="IPR045595">
    <property type="entry name" value="SufBD_N"/>
</dbReference>
<protein>
    <submittedName>
        <fullName evidence="4">FeS assembly protein SufD</fullName>
    </submittedName>
</protein>
<dbReference type="RefSeq" id="WP_014414307.1">
    <property type="nucleotide sequence ID" value="NC_017059.1"/>
</dbReference>
<evidence type="ECO:0000259" key="3">
    <source>
        <dbReference type="Pfam" id="PF19295"/>
    </source>
</evidence>
<accession>H6SRY8</accession>
<dbReference type="eggNOG" id="COG0719">
    <property type="taxonomic scope" value="Bacteria"/>
</dbReference>
<organism evidence="4 5">
    <name type="scientific">Pararhodospirillum photometricum DSM 122</name>
    <dbReference type="NCBI Taxonomy" id="1150469"/>
    <lineage>
        <taxon>Bacteria</taxon>
        <taxon>Pseudomonadati</taxon>
        <taxon>Pseudomonadota</taxon>
        <taxon>Alphaproteobacteria</taxon>
        <taxon>Rhodospirillales</taxon>
        <taxon>Rhodospirillaceae</taxon>
        <taxon>Pararhodospirillum</taxon>
    </lineage>
</organism>
<dbReference type="STRING" id="1150469.RSPPHO_01041"/>
<dbReference type="PANTHER" id="PTHR43575:SF1">
    <property type="entry name" value="PROTEIN ABCI7, CHLOROPLASTIC"/>
    <property type="match status" value="1"/>
</dbReference>
<dbReference type="EMBL" id="HE663493">
    <property type="protein sequence ID" value="CCG07667.1"/>
    <property type="molecule type" value="Genomic_DNA"/>
</dbReference>
<dbReference type="PANTHER" id="PTHR43575">
    <property type="entry name" value="PROTEIN ABCI7, CHLOROPLASTIC"/>
    <property type="match status" value="1"/>
</dbReference>
<dbReference type="NCBIfam" id="TIGR01981">
    <property type="entry name" value="sufD"/>
    <property type="match status" value="1"/>
</dbReference>
<dbReference type="HOGENOM" id="CLU_026231_5_2_5"/>
<sequence>MEGSGWLAGLRRHALEAYRRQGIPTPRVEAWKYTNLACLGREVFGPAPPVPTLTRSDLPDARLLPLTAPRVVFINGRFAPALSDPLPAGVAAGSLQAQLRTDPEAVRPLLERAQTQETLESLPLAALNLALLDDGLFLSVAEGVTVETPVHLVHLTVPGDGPSATHPRAVMVLGKNARAVIASSFVCLPGAATFTNLVSDVILEEGAQLSHARLICGAADGVTVGATLASVAAGARYETFSLTLGGRLVRNETRVRLEGEGAQALVNGAYAVRAGQHVDNTVFVDHAVPHATSSQLFKGVLDETGRAVFQGKILVRRDAQGSDGRQLHRALLLAPGAEVDIKPELQIYADDVVCGHGATAGEMDLDQLFYLQSRGLDAATARALLVEAFLDDAIGTVTDERLQEALVERVRDWQRSRAQAVWSDSR</sequence>
<reference evidence="4 5" key="1">
    <citation type="submission" date="2012-02" db="EMBL/GenBank/DDBJ databases">
        <title>Shotgun genome sequence of Phaeospirillum photometricum DSM 122.</title>
        <authorList>
            <person name="Duquesne K."/>
            <person name="Sturgis J."/>
        </authorList>
    </citation>
    <scope>NUCLEOTIDE SEQUENCE [LARGE SCALE GENOMIC DNA]</scope>
    <source>
        <strain evidence="5">DSM122</strain>
    </source>
</reference>
<dbReference type="Proteomes" id="UP000033220">
    <property type="component" value="Chromosome DSM 122"/>
</dbReference>
<evidence type="ECO:0000313" key="5">
    <source>
        <dbReference type="Proteomes" id="UP000033220"/>
    </source>
</evidence>
<dbReference type="Pfam" id="PF19295">
    <property type="entry name" value="SufBD_N"/>
    <property type="match status" value="1"/>
</dbReference>
<comment type="similarity">
    <text evidence="1">Belongs to the iron-sulfur cluster assembly SufBD family.</text>
</comment>
<keyword evidence="5" id="KW-1185">Reference proteome</keyword>
<dbReference type="SUPFAM" id="SSF101960">
    <property type="entry name" value="Stabilizer of iron transporter SufD"/>
    <property type="match status" value="1"/>
</dbReference>
<evidence type="ECO:0000256" key="1">
    <source>
        <dbReference type="ARBA" id="ARBA00043967"/>
    </source>
</evidence>
<dbReference type="InterPro" id="IPR055346">
    <property type="entry name" value="Fe-S_cluster_assembly_SufBD"/>
</dbReference>
<gene>
    <name evidence="4" type="ORF">RSPPHO_01041</name>
</gene>
<dbReference type="GO" id="GO:0016226">
    <property type="term" value="P:iron-sulfur cluster assembly"/>
    <property type="evidence" value="ECO:0007669"/>
    <property type="project" value="InterPro"/>
</dbReference>
<proteinExistence type="inferred from homology"/>
<dbReference type="KEGG" id="rpm:RSPPHO_01041"/>
<dbReference type="AlphaFoldDB" id="H6SRY8"/>
<dbReference type="InterPro" id="IPR011542">
    <property type="entry name" value="SUF_FeS_clus_asmbl_SufD"/>
</dbReference>
<dbReference type="PATRIC" id="fig|1150469.3.peg.1188"/>